<evidence type="ECO:0000313" key="2">
    <source>
        <dbReference type="Proteomes" id="UP000474630"/>
    </source>
</evidence>
<name>A0A6C0RG47_9BACT</name>
<sequence length="136" mass="16375">MEFIEIESGIGSTSEVSDFIKENTRITFQFGFDLTIRGTRDGKKILATRWTARPTRNNIRTFEMYSNKDYETCGKYDASDKYKINEILDKSREKFNNYIKEEINDGKIRNFDFRYFPEDYRLDLLRRMSQYLESHK</sequence>
<dbReference type="Proteomes" id="UP000474630">
    <property type="component" value="Chromosome"/>
</dbReference>
<reference evidence="1 2" key="1">
    <citation type="submission" date="2020-02" db="EMBL/GenBank/DDBJ databases">
        <title>Genome sequencing for Draconibacterium sp. strain M1.</title>
        <authorList>
            <person name="Park S.-J."/>
        </authorList>
    </citation>
    <scope>NUCLEOTIDE SEQUENCE [LARGE SCALE GENOMIC DNA]</scope>
    <source>
        <strain evidence="1 2">M1</strain>
    </source>
</reference>
<dbReference type="EMBL" id="CP048409">
    <property type="protein sequence ID" value="QIA08802.1"/>
    <property type="molecule type" value="Genomic_DNA"/>
</dbReference>
<protein>
    <submittedName>
        <fullName evidence="1">Uncharacterized protein</fullName>
    </submittedName>
</protein>
<organism evidence="1 2">
    <name type="scientific">Draconibacterium halophilum</name>
    <dbReference type="NCBI Taxonomy" id="2706887"/>
    <lineage>
        <taxon>Bacteria</taxon>
        <taxon>Pseudomonadati</taxon>
        <taxon>Bacteroidota</taxon>
        <taxon>Bacteroidia</taxon>
        <taxon>Marinilabiliales</taxon>
        <taxon>Prolixibacteraceae</taxon>
        <taxon>Draconibacterium</taxon>
    </lineage>
</organism>
<dbReference type="AlphaFoldDB" id="A0A6C0RG47"/>
<gene>
    <name evidence="1" type="ORF">G0Q07_14215</name>
</gene>
<accession>A0A6C0RG47</accession>
<proteinExistence type="predicted"/>
<keyword evidence="2" id="KW-1185">Reference proteome</keyword>
<dbReference type="RefSeq" id="WP_163347254.1">
    <property type="nucleotide sequence ID" value="NZ_CP048409.1"/>
</dbReference>
<dbReference type="KEGG" id="drc:G0Q07_14215"/>
<evidence type="ECO:0000313" key="1">
    <source>
        <dbReference type="EMBL" id="QIA08802.1"/>
    </source>
</evidence>